<reference evidence="3 4" key="1">
    <citation type="journal article" date="2023" name="Sci. Data">
        <title>Genome assembly of the Korean intertidal mud-creeper Batillaria attramentaria.</title>
        <authorList>
            <person name="Patra A.K."/>
            <person name="Ho P.T."/>
            <person name="Jun S."/>
            <person name="Lee S.J."/>
            <person name="Kim Y."/>
            <person name="Won Y.J."/>
        </authorList>
    </citation>
    <scope>NUCLEOTIDE SEQUENCE [LARGE SCALE GENOMIC DNA]</scope>
    <source>
        <strain evidence="3">Wonlab-2016</strain>
    </source>
</reference>
<dbReference type="EMBL" id="JACVVK020000117">
    <property type="protein sequence ID" value="KAK7491247.1"/>
    <property type="molecule type" value="Genomic_DNA"/>
</dbReference>
<keyword evidence="1" id="KW-0732">Signal</keyword>
<dbReference type="Proteomes" id="UP001519460">
    <property type="component" value="Unassembled WGS sequence"/>
</dbReference>
<evidence type="ECO:0000256" key="1">
    <source>
        <dbReference type="SAM" id="SignalP"/>
    </source>
</evidence>
<sequence>MESLLVVYFSTFFFIPTATSTVETERFVKAGWCSGQALNEVHRYHSQASRSNIECMVTCRKDPACLSADFDAVHKLCHLSSVTAKLDCSNMEPASEVKHYEITGTNRCLNGGTDDGNGGCVCSELYCGPTCETVVQ</sequence>
<evidence type="ECO:0000313" key="4">
    <source>
        <dbReference type="Proteomes" id="UP001519460"/>
    </source>
</evidence>
<dbReference type="Pfam" id="PF00024">
    <property type="entry name" value="PAN_1"/>
    <property type="match status" value="1"/>
</dbReference>
<feature type="signal peptide" evidence="1">
    <location>
        <begin position="1"/>
        <end position="20"/>
    </location>
</feature>
<accession>A0ABD0KWX6</accession>
<keyword evidence="4" id="KW-1185">Reference proteome</keyword>
<evidence type="ECO:0000259" key="2">
    <source>
        <dbReference type="Pfam" id="PF00024"/>
    </source>
</evidence>
<feature type="domain" description="Apple" evidence="2">
    <location>
        <begin position="51"/>
        <end position="97"/>
    </location>
</feature>
<feature type="chain" id="PRO_5044810964" description="Apple domain-containing protein" evidence="1">
    <location>
        <begin position="21"/>
        <end position="136"/>
    </location>
</feature>
<dbReference type="Gene3D" id="3.50.4.10">
    <property type="entry name" value="Hepatocyte Growth Factor"/>
    <property type="match status" value="1"/>
</dbReference>
<proteinExistence type="predicted"/>
<evidence type="ECO:0000313" key="3">
    <source>
        <dbReference type="EMBL" id="KAK7491247.1"/>
    </source>
</evidence>
<comment type="caution">
    <text evidence="3">The sequence shown here is derived from an EMBL/GenBank/DDBJ whole genome shotgun (WGS) entry which is preliminary data.</text>
</comment>
<dbReference type="AlphaFoldDB" id="A0ABD0KWX6"/>
<name>A0ABD0KWX6_9CAEN</name>
<organism evidence="3 4">
    <name type="scientific">Batillaria attramentaria</name>
    <dbReference type="NCBI Taxonomy" id="370345"/>
    <lineage>
        <taxon>Eukaryota</taxon>
        <taxon>Metazoa</taxon>
        <taxon>Spiralia</taxon>
        <taxon>Lophotrochozoa</taxon>
        <taxon>Mollusca</taxon>
        <taxon>Gastropoda</taxon>
        <taxon>Caenogastropoda</taxon>
        <taxon>Sorbeoconcha</taxon>
        <taxon>Cerithioidea</taxon>
        <taxon>Batillariidae</taxon>
        <taxon>Batillaria</taxon>
    </lineage>
</organism>
<dbReference type="InterPro" id="IPR003609">
    <property type="entry name" value="Pan_app"/>
</dbReference>
<feature type="non-terminal residue" evidence="3">
    <location>
        <position position="136"/>
    </location>
</feature>
<protein>
    <recommendedName>
        <fullName evidence="2">Apple domain-containing protein</fullName>
    </recommendedName>
</protein>
<gene>
    <name evidence="3" type="ORF">BaRGS_00017518</name>
</gene>